<dbReference type="Proteomes" id="UP000251960">
    <property type="component" value="Chromosome 3"/>
</dbReference>
<evidence type="ECO:0000313" key="1">
    <source>
        <dbReference type="EMBL" id="PWZ32465.1"/>
    </source>
</evidence>
<protein>
    <submittedName>
        <fullName evidence="1">Uncharacterized protein</fullName>
    </submittedName>
</protein>
<proteinExistence type="predicted"/>
<reference evidence="1" key="1">
    <citation type="journal article" date="2018" name="Nat. Genet.">
        <title>Extensive intraspecific gene order and gene structural variations between Mo17 and other maize genomes.</title>
        <authorList>
            <person name="Sun S."/>
            <person name="Zhou Y."/>
            <person name="Chen J."/>
            <person name="Shi J."/>
            <person name="Zhao H."/>
            <person name="Zhao H."/>
            <person name="Song W."/>
            <person name="Zhang M."/>
            <person name="Cui Y."/>
            <person name="Dong X."/>
            <person name="Liu H."/>
            <person name="Ma X."/>
            <person name="Jiao Y."/>
            <person name="Wang B."/>
            <person name="Wei X."/>
            <person name="Stein J.C."/>
            <person name="Glaubitz J.C."/>
            <person name="Lu F."/>
            <person name="Yu G."/>
            <person name="Liang C."/>
            <person name="Fengler K."/>
            <person name="Li B."/>
            <person name="Rafalski A."/>
            <person name="Schnable P.S."/>
            <person name="Ware D.H."/>
            <person name="Buckler E.S."/>
            <person name="Lai J."/>
        </authorList>
    </citation>
    <scope>NUCLEOTIDE SEQUENCE [LARGE SCALE GENOMIC DNA]</scope>
    <source>
        <tissue evidence="1">Seedling</tissue>
    </source>
</reference>
<sequence length="51" mass="5848">SDFGYPDIFSDNCPDFIVRISGHLPRYLTRFQISDIRIVTCEIALNIQVST</sequence>
<gene>
    <name evidence="1" type="ORF">Zm00014a_025166</name>
</gene>
<dbReference type="AlphaFoldDB" id="A0A3L6FGV3"/>
<accession>A0A3L6FGV3</accession>
<feature type="non-terminal residue" evidence="1">
    <location>
        <position position="1"/>
    </location>
</feature>
<dbReference type="EMBL" id="NCVQ01000004">
    <property type="protein sequence ID" value="PWZ32465.1"/>
    <property type="molecule type" value="Genomic_DNA"/>
</dbReference>
<name>A0A3L6FGV3_MAIZE</name>
<comment type="caution">
    <text evidence="1">The sequence shown here is derived from an EMBL/GenBank/DDBJ whole genome shotgun (WGS) entry which is preliminary data.</text>
</comment>
<organism evidence="1">
    <name type="scientific">Zea mays</name>
    <name type="common">Maize</name>
    <dbReference type="NCBI Taxonomy" id="4577"/>
    <lineage>
        <taxon>Eukaryota</taxon>
        <taxon>Viridiplantae</taxon>
        <taxon>Streptophyta</taxon>
        <taxon>Embryophyta</taxon>
        <taxon>Tracheophyta</taxon>
        <taxon>Spermatophyta</taxon>
        <taxon>Magnoliopsida</taxon>
        <taxon>Liliopsida</taxon>
        <taxon>Poales</taxon>
        <taxon>Poaceae</taxon>
        <taxon>PACMAD clade</taxon>
        <taxon>Panicoideae</taxon>
        <taxon>Andropogonodae</taxon>
        <taxon>Andropogoneae</taxon>
        <taxon>Tripsacinae</taxon>
        <taxon>Zea</taxon>
    </lineage>
</organism>